<organism evidence="1 2">
    <name type="scientific">Rickettsia helvetica</name>
    <dbReference type="NCBI Taxonomy" id="35789"/>
    <lineage>
        <taxon>Bacteria</taxon>
        <taxon>Pseudomonadati</taxon>
        <taxon>Pseudomonadota</taxon>
        <taxon>Alphaproteobacteria</taxon>
        <taxon>Rickettsiales</taxon>
        <taxon>Rickettsiaceae</taxon>
        <taxon>Rickettsieae</taxon>
        <taxon>Rickettsia</taxon>
        <taxon>spotted fever group</taxon>
    </lineage>
</organism>
<dbReference type="EMBL" id="OZ018776">
    <property type="protein sequence ID" value="CAK9121557.1"/>
    <property type="molecule type" value="Genomic_DNA"/>
</dbReference>
<sequence>MRTIAQKYIDEGIQIGEMKGKAEERVEIARKMLF</sequence>
<evidence type="ECO:0000313" key="1">
    <source>
        <dbReference type="EMBL" id="CAK9121557.1"/>
    </source>
</evidence>
<keyword evidence="2" id="KW-1185">Reference proteome</keyword>
<protein>
    <recommendedName>
        <fullName evidence="3">Transposase</fullName>
    </recommendedName>
</protein>
<accession>A0ABM9NDB7</accession>
<reference evidence="1 2" key="1">
    <citation type="submission" date="2024-02" db="EMBL/GenBank/DDBJ databases">
        <authorList>
            <person name="Nijsse B."/>
            <person name="Sprong H."/>
        </authorList>
    </citation>
    <scope>NUCLEOTIDE SEQUENCE [LARGE SCALE GENOMIC DNA]</scope>
    <source>
        <strain evidence="1">OB144</strain>
    </source>
</reference>
<gene>
    <name evidence="1" type="ORF">OB144RH_07205</name>
</gene>
<dbReference type="Proteomes" id="UP001642485">
    <property type="component" value="Chromosome"/>
</dbReference>
<proteinExistence type="predicted"/>
<evidence type="ECO:0008006" key="3">
    <source>
        <dbReference type="Google" id="ProtNLM"/>
    </source>
</evidence>
<name>A0ABM9NDB7_RICHE</name>
<evidence type="ECO:0000313" key="2">
    <source>
        <dbReference type="Proteomes" id="UP001642485"/>
    </source>
</evidence>